<evidence type="ECO:0000256" key="3">
    <source>
        <dbReference type="ARBA" id="ARBA00022692"/>
    </source>
</evidence>
<dbReference type="Gene3D" id="1.20.1740.10">
    <property type="entry name" value="Amino acid/polyamine transporter I"/>
    <property type="match status" value="1"/>
</dbReference>
<accession>A0ABT7QY58</accession>
<evidence type="ECO:0000256" key="5">
    <source>
        <dbReference type="ARBA" id="ARBA00023136"/>
    </source>
</evidence>
<dbReference type="Proteomes" id="UP001169069">
    <property type="component" value="Unassembled WGS sequence"/>
</dbReference>
<dbReference type="PANTHER" id="PTHR42770:SF11">
    <property type="entry name" value="INNER MEMBRANE TRANSPORT PROTEIN YBAT"/>
    <property type="match status" value="1"/>
</dbReference>
<feature type="transmembrane region" description="Helical" evidence="6">
    <location>
        <begin position="41"/>
        <end position="65"/>
    </location>
</feature>
<feature type="transmembrane region" description="Helical" evidence="6">
    <location>
        <begin position="149"/>
        <end position="169"/>
    </location>
</feature>
<dbReference type="InterPro" id="IPR050367">
    <property type="entry name" value="APC_superfamily"/>
</dbReference>
<evidence type="ECO:0000256" key="2">
    <source>
        <dbReference type="ARBA" id="ARBA00022475"/>
    </source>
</evidence>
<feature type="transmembrane region" description="Helical" evidence="6">
    <location>
        <begin position="120"/>
        <end position="142"/>
    </location>
</feature>
<organism evidence="7 8">
    <name type="scientific">Sulfurovum zhangzhouensis</name>
    <dbReference type="NCBI Taxonomy" id="3019067"/>
    <lineage>
        <taxon>Bacteria</taxon>
        <taxon>Pseudomonadati</taxon>
        <taxon>Campylobacterota</taxon>
        <taxon>Epsilonproteobacteria</taxon>
        <taxon>Campylobacterales</taxon>
        <taxon>Sulfurovaceae</taxon>
        <taxon>Sulfurovum</taxon>
    </lineage>
</organism>
<protein>
    <submittedName>
        <fullName evidence="7">Amino acid permease</fullName>
    </submittedName>
</protein>
<evidence type="ECO:0000256" key="1">
    <source>
        <dbReference type="ARBA" id="ARBA00004651"/>
    </source>
</evidence>
<feature type="transmembrane region" description="Helical" evidence="6">
    <location>
        <begin position="349"/>
        <end position="372"/>
    </location>
</feature>
<comment type="subcellular location">
    <subcellularLocation>
        <location evidence="1">Cell membrane</location>
        <topology evidence="1">Multi-pass membrane protein</topology>
    </subcellularLocation>
</comment>
<dbReference type="PIRSF" id="PIRSF006060">
    <property type="entry name" value="AA_transporter"/>
    <property type="match status" value="1"/>
</dbReference>
<evidence type="ECO:0000256" key="4">
    <source>
        <dbReference type="ARBA" id="ARBA00022989"/>
    </source>
</evidence>
<evidence type="ECO:0000313" key="8">
    <source>
        <dbReference type="Proteomes" id="UP001169069"/>
    </source>
</evidence>
<dbReference type="EMBL" id="JAQIBD010000002">
    <property type="protein sequence ID" value="MDM5271767.1"/>
    <property type="molecule type" value="Genomic_DNA"/>
</dbReference>
<proteinExistence type="predicted"/>
<keyword evidence="2" id="KW-1003">Cell membrane</keyword>
<dbReference type="Pfam" id="PF13520">
    <property type="entry name" value="AA_permease_2"/>
    <property type="match status" value="1"/>
</dbReference>
<keyword evidence="3 6" id="KW-0812">Transmembrane</keyword>
<evidence type="ECO:0000313" key="7">
    <source>
        <dbReference type="EMBL" id="MDM5271767.1"/>
    </source>
</evidence>
<sequence>MPSNDQAKLKRSVNLPMLVFYGLGNIFGAGIYVLIGKMAGIAGMYVPFSFLLACVVVFFTALSYAELSARFPLSAGEAVYVYEGFGSPAFSRGIGLLISFAGLLSSATILQGFHGYLSTFIALPEIVTILILVVILSMIAIWGIMQSMILAFGLTLAEIIGLVLVIYAGIGYIEPESISLEVLIPPLEISVLISIILGGFLAFYAFVGFEDMVNIAEEVKNPTKTMPRAIIITLVIATLFYIVVALVSVLVITPEILSNTAAPLAKVYETATGKSAGVLSIIAMVAVLNGALIQIIMASRIFYGMSKQNWLPTFLSSINPKTHTPVASTILSGALVFLFATFFDLLTLAQFSSFVIFIVFTLVNLSLILIKYKTPYPDEGVRTYPLFVPVMAILLNLVMLGFQIMSVI</sequence>
<keyword evidence="5 6" id="KW-0472">Membrane</keyword>
<dbReference type="InterPro" id="IPR002293">
    <property type="entry name" value="AA/rel_permease1"/>
</dbReference>
<evidence type="ECO:0000256" key="6">
    <source>
        <dbReference type="SAM" id="Phobius"/>
    </source>
</evidence>
<feature type="transmembrane region" description="Helical" evidence="6">
    <location>
        <begin position="12"/>
        <end position="35"/>
    </location>
</feature>
<comment type="caution">
    <text evidence="7">The sequence shown here is derived from an EMBL/GenBank/DDBJ whole genome shotgun (WGS) entry which is preliminary data.</text>
</comment>
<name>A0ABT7QY58_9BACT</name>
<feature type="transmembrane region" description="Helical" evidence="6">
    <location>
        <begin position="324"/>
        <end position="343"/>
    </location>
</feature>
<keyword evidence="4 6" id="KW-1133">Transmembrane helix</keyword>
<feature type="transmembrane region" description="Helical" evidence="6">
    <location>
        <begin position="384"/>
        <end position="405"/>
    </location>
</feature>
<dbReference type="RefSeq" id="WP_289413494.1">
    <property type="nucleotide sequence ID" value="NZ_JAQIBD010000002.1"/>
</dbReference>
<gene>
    <name evidence="7" type="ORF">PGH07_06230</name>
</gene>
<feature type="transmembrane region" description="Helical" evidence="6">
    <location>
        <begin position="277"/>
        <end position="303"/>
    </location>
</feature>
<feature type="transmembrane region" description="Helical" evidence="6">
    <location>
        <begin position="230"/>
        <end position="257"/>
    </location>
</feature>
<reference evidence="7" key="1">
    <citation type="submission" date="2023-01" db="EMBL/GenBank/DDBJ databases">
        <title>Sulfurovum sp. zt1-1 genome assembly.</title>
        <authorList>
            <person name="Wang J."/>
        </authorList>
    </citation>
    <scope>NUCLEOTIDE SEQUENCE</scope>
    <source>
        <strain evidence="7">Zt1-1</strain>
    </source>
</reference>
<feature type="transmembrane region" description="Helical" evidence="6">
    <location>
        <begin position="189"/>
        <end position="209"/>
    </location>
</feature>
<keyword evidence="8" id="KW-1185">Reference proteome</keyword>
<dbReference type="PANTHER" id="PTHR42770">
    <property type="entry name" value="AMINO ACID TRANSPORTER-RELATED"/>
    <property type="match status" value="1"/>
</dbReference>
<feature type="transmembrane region" description="Helical" evidence="6">
    <location>
        <begin position="94"/>
        <end position="114"/>
    </location>
</feature>